<gene>
    <name evidence="2" type="ORF">GCM10010124_29710</name>
</gene>
<proteinExistence type="predicted"/>
<dbReference type="AlphaFoldDB" id="A0A8J3BTP3"/>
<dbReference type="PROSITE" id="PS51257">
    <property type="entry name" value="PROKAR_LIPOPROTEIN"/>
    <property type="match status" value="1"/>
</dbReference>
<sequence>MNRAVPAGLAVLLCAALAACHADPPAPVPLEERVAALTDAERALLPAGQPTTARFGLDDPVSLTPESAGAAADAVRRLVLRPKAEAGGEVRFVESPRGRAARFPARCPGDGPACPRAILEADDASQLNPDARPVRYGARLRMAPTDVADGANVLQKGFSTGPGAQYKVQVDGAQGRPSCVVAVDGKIHKLESPVAVVDANWHTVACTAADGHLLINVDGLVTEKTVPRDLLLRSDQPLRVGGKHAAAGNDQFAGEIDEVFVSIYG</sequence>
<accession>A0A8J3BTP3</accession>
<evidence type="ECO:0008006" key="4">
    <source>
        <dbReference type="Google" id="ProtNLM"/>
    </source>
</evidence>
<evidence type="ECO:0000256" key="1">
    <source>
        <dbReference type="SAM" id="SignalP"/>
    </source>
</evidence>
<dbReference type="InterPro" id="IPR013320">
    <property type="entry name" value="ConA-like_dom_sf"/>
</dbReference>
<keyword evidence="3" id="KW-1185">Reference proteome</keyword>
<dbReference type="RefSeq" id="WP_189114922.1">
    <property type="nucleotide sequence ID" value="NZ_BMQC01000010.1"/>
</dbReference>
<dbReference type="EMBL" id="BMQC01000010">
    <property type="protein sequence ID" value="GGK35090.1"/>
    <property type="molecule type" value="Genomic_DNA"/>
</dbReference>
<feature type="signal peptide" evidence="1">
    <location>
        <begin position="1"/>
        <end position="22"/>
    </location>
</feature>
<reference evidence="2" key="1">
    <citation type="journal article" date="2014" name="Int. J. Syst. Evol. Microbiol.">
        <title>Complete genome sequence of Corynebacterium casei LMG S-19264T (=DSM 44701T), isolated from a smear-ripened cheese.</title>
        <authorList>
            <consortium name="US DOE Joint Genome Institute (JGI-PGF)"/>
            <person name="Walter F."/>
            <person name="Albersmeier A."/>
            <person name="Kalinowski J."/>
            <person name="Ruckert C."/>
        </authorList>
    </citation>
    <scope>NUCLEOTIDE SEQUENCE</scope>
    <source>
        <strain evidence="2">JCM 3091</strain>
    </source>
</reference>
<organism evidence="2 3">
    <name type="scientific">Pilimelia terevasa</name>
    <dbReference type="NCBI Taxonomy" id="53372"/>
    <lineage>
        <taxon>Bacteria</taxon>
        <taxon>Bacillati</taxon>
        <taxon>Actinomycetota</taxon>
        <taxon>Actinomycetes</taxon>
        <taxon>Micromonosporales</taxon>
        <taxon>Micromonosporaceae</taxon>
        <taxon>Pilimelia</taxon>
    </lineage>
</organism>
<protein>
    <recommendedName>
        <fullName evidence="4">Concanavalin A-like lectin/glucanase superfamily protein</fullName>
    </recommendedName>
</protein>
<dbReference type="Proteomes" id="UP000662200">
    <property type="component" value="Unassembled WGS sequence"/>
</dbReference>
<dbReference type="Gene3D" id="2.60.120.200">
    <property type="match status" value="1"/>
</dbReference>
<evidence type="ECO:0000313" key="2">
    <source>
        <dbReference type="EMBL" id="GGK35090.1"/>
    </source>
</evidence>
<name>A0A8J3BTP3_9ACTN</name>
<dbReference type="SUPFAM" id="SSF49899">
    <property type="entry name" value="Concanavalin A-like lectins/glucanases"/>
    <property type="match status" value="1"/>
</dbReference>
<reference evidence="2" key="2">
    <citation type="submission" date="2020-09" db="EMBL/GenBank/DDBJ databases">
        <authorList>
            <person name="Sun Q."/>
            <person name="Ohkuma M."/>
        </authorList>
    </citation>
    <scope>NUCLEOTIDE SEQUENCE</scope>
    <source>
        <strain evidence="2">JCM 3091</strain>
    </source>
</reference>
<keyword evidence="1" id="KW-0732">Signal</keyword>
<dbReference type="Pfam" id="PF13385">
    <property type="entry name" value="Laminin_G_3"/>
    <property type="match status" value="1"/>
</dbReference>
<feature type="chain" id="PRO_5039014188" description="Concanavalin A-like lectin/glucanase superfamily protein" evidence="1">
    <location>
        <begin position="23"/>
        <end position="265"/>
    </location>
</feature>
<comment type="caution">
    <text evidence="2">The sequence shown here is derived from an EMBL/GenBank/DDBJ whole genome shotgun (WGS) entry which is preliminary data.</text>
</comment>
<evidence type="ECO:0000313" key="3">
    <source>
        <dbReference type="Proteomes" id="UP000662200"/>
    </source>
</evidence>